<dbReference type="EMBL" id="BAABHW010000001">
    <property type="protein sequence ID" value="GAA5064444.1"/>
    <property type="molecule type" value="Genomic_DNA"/>
</dbReference>
<dbReference type="GO" id="GO:0016787">
    <property type="term" value="F:hydrolase activity"/>
    <property type="evidence" value="ECO:0007669"/>
    <property type="project" value="UniProtKB-KW"/>
</dbReference>
<reference evidence="5" key="1">
    <citation type="journal article" date="2019" name="Int. J. Syst. Evol. Microbiol.">
        <title>The Global Catalogue of Microorganisms (GCM) 10K type strain sequencing project: providing services to taxonomists for standard genome sequencing and annotation.</title>
        <authorList>
            <consortium name="The Broad Institute Genomics Platform"/>
            <consortium name="The Broad Institute Genome Sequencing Center for Infectious Disease"/>
            <person name="Wu L."/>
            <person name="Ma J."/>
        </authorList>
    </citation>
    <scope>NUCLEOTIDE SEQUENCE [LARGE SCALE GENOMIC DNA]</scope>
    <source>
        <strain evidence="5">JCM 18015</strain>
    </source>
</reference>
<dbReference type="InterPro" id="IPR003140">
    <property type="entry name" value="PLipase/COase/thioEstase"/>
</dbReference>
<dbReference type="PANTHER" id="PTHR10655:SF17">
    <property type="entry name" value="LYSOPHOSPHOLIPASE-LIKE PROTEIN 1"/>
    <property type="match status" value="1"/>
</dbReference>
<proteinExistence type="inferred from homology"/>
<evidence type="ECO:0000259" key="3">
    <source>
        <dbReference type="Pfam" id="PF02230"/>
    </source>
</evidence>
<keyword evidence="2 4" id="KW-0378">Hydrolase</keyword>
<dbReference type="Pfam" id="PF02230">
    <property type="entry name" value="Abhydrolase_2"/>
    <property type="match status" value="1"/>
</dbReference>
<accession>A0ABP9KUR6</accession>
<dbReference type="PANTHER" id="PTHR10655">
    <property type="entry name" value="LYSOPHOSPHOLIPASE-RELATED"/>
    <property type="match status" value="1"/>
</dbReference>
<evidence type="ECO:0000256" key="2">
    <source>
        <dbReference type="ARBA" id="ARBA00022801"/>
    </source>
</evidence>
<sequence>MAVDQETPLRVGGVNPAMARMGLVLVHGRGGSAADILGLGEALALPDIATIAPEAPGRSWWPTSFLAPMGQMNPHVDRGLAAVDAAIDALVEGGLPREKIALAGFSQGGCLALEYAARKGGLAAVFGLSAGLVGTRDAMAGGPQPALYGFAAKAFDYDTDLSGTPVEITVHEEDPHIPLARGQESLAVFEHLGARARLHVAPGPGHGITDAGITAMRAHLNGA</sequence>
<evidence type="ECO:0000256" key="1">
    <source>
        <dbReference type="ARBA" id="ARBA00006499"/>
    </source>
</evidence>
<dbReference type="InterPro" id="IPR050565">
    <property type="entry name" value="LYPA1-2/EST-like"/>
</dbReference>
<dbReference type="InterPro" id="IPR029058">
    <property type="entry name" value="AB_hydrolase_fold"/>
</dbReference>
<organism evidence="4 5">
    <name type="scientific">[Roseibacterium] beibuensis</name>
    <dbReference type="NCBI Taxonomy" id="1193142"/>
    <lineage>
        <taxon>Bacteria</taxon>
        <taxon>Pseudomonadati</taxon>
        <taxon>Pseudomonadota</taxon>
        <taxon>Alphaproteobacteria</taxon>
        <taxon>Rhodobacterales</taxon>
        <taxon>Roseobacteraceae</taxon>
        <taxon>Roseicyclus</taxon>
    </lineage>
</organism>
<protein>
    <submittedName>
        <fullName evidence="4">Dienelactone hydrolase family protein</fullName>
    </submittedName>
</protein>
<gene>
    <name evidence="4" type="ORF">GCM10023209_00980</name>
</gene>
<evidence type="ECO:0000313" key="5">
    <source>
        <dbReference type="Proteomes" id="UP001499910"/>
    </source>
</evidence>
<dbReference type="SUPFAM" id="SSF53474">
    <property type="entry name" value="alpha/beta-Hydrolases"/>
    <property type="match status" value="1"/>
</dbReference>
<name>A0ABP9KUR6_9RHOB</name>
<evidence type="ECO:0000313" key="4">
    <source>
        <dbReference type="EMBL" id="GAA5064444.1"/>
    </source>
</evidence>
<dbReference type="RefSeq" id="WP_345229375.1">
    <property type="nucleotide sequence ID" value="NZ_BAABHW010000001.1"/>
</dbReference>
<comment type="caution">
    <text evidence="4">The sequence shown here is derived from an EMBL/GenBank/DDBJ whole genome shotgun (WGS) entry which is preliminary data.</text>
</comment>
<keyword evidence="5" id="KW-1185">Reference proteome</keyword>
<dbReference type="Gene3D" id="3.40.50.1820">
    <property type="entry name" value="alpha/beta hydrolase"/>
    <property type="match status" value="1"/>
</dbReference>
<dbReference type="Proteomes" id="UP001499910">
    <property type="component" value="Unassembled WGS sequence"/>
</dbReference>
<comment type="similarity">
    <text evidence="1">Belongs to the AB hydrolase superfamily. AB hydrolase 2 family.</text>
</comment>
<feature type="domain" description="Phospholipase/carboxylesterase/thioesterase" evidence="3">
    <location>
        <begin position="23"/>
        <end position="133"/>
    </location>
</feature>